<feature type="region of interest" description="Disordered" evidence="2">
    <location>
        <begin position="1"/>
        <end position="29"/>
    </location>
</feature>
<dbReference type="PANTHER" id="PTHR34598">
    <property type="entry name" value="BLL6449 PROTEIN"/>
    <property type="match status" value="1"/>
</dbReference>
<dbReference type="GO" id="GO:0016491">
    <property type="term" value="F:oxidoreductase activity"/>
    <property type="evidence" value="ECO:0007669"/>
    <property type="project" value="InterPro"/>
</dbReference>
<sequence>MATADVAQPIDIAPIEPNPSLQHEKSTPHNVQTTMKYYLEPEDGSPPAPTIYNRPETFAKPFIEVPVLVTDITGNENTYTLDNHGFQLHRHESNEKAFDDDTRIKTEYYAETEQLLKDATGATRILIFDHTIRRPARADGSTDSASVSPRGPVRSVHVDQSYSAALSRVAHHLPDEAEQLLQNRFQIINVWRPIKTIYKDPLAVADGNSVLDADLVAIPLIYPARNGETYSVKPNPAHRWYFKYAQKPDEVLLIKCFDTNEGPGVARRAPHSSFRDLAEEGKSERESIEVRCLVFY</sequence>
<name>A0AAE0IPC0_9PEZI</name>
<evidence type="ECO:0008006" key="5">
    <source>
        <dbReference type="Google" id="ProtNLM"/>
    </source>
</evidence>
<comment type="similarity">
    <text evidence="1">Belongs to the asaB hydroxylase/desaturase family.</text>
</comment>
<reference evidence="3" key="2">
    <citation type="submission" date="2023-06" db="EMBL/GenBank/DDBJ databases">
        <authorList>
            <consortium name="Lawrence Berkeley National Laboratory"/>
            <person name="Haridas S."/>
            <person name="Hensen N."/>
            <person name="Bonometti L."/>
            <person name="Westerberg I."/>
            <person name="Brannstrom I.O."/>
            <person name="Guillou S."/>
            <person name="Cros-Aarteil S."/>
            <person name="Calhoun S."/>
            <person name="Kuo A."/>
            <person name="Mondo S."/>
            <person name="Pangilinan J."/>
            <person name="Riley R."/>
            <person name="Labutti K."/>
            <person name="Andreopoulos B."/>
            <person name="Lipzen A."/>
            <person name="Chen C."/>
            <person name="Yanf M."/>
            <person name="Daum C."/>
            <person name="Ng V."/>
            <person name="Clum A."/>
            <person name="Steindorff A."/>
            <person name="Ohm R."/>
            <person name="Martin F."/>
            <person name="Silar P."/>
            <person name="Natvig D."/>
            <person name="Lalanne C."/>
            <person name="Gautier V."/>
            <person name="Ament-Velasquez S.L."/>
            <person name="Kruys A."/>
            <person name="Hutchinson M.I."/>
            <person name="Powell A.J."/>
            <person name="Barry K."/>
            <person name="Miller A.N."/>
            <person name="Grigoriev I.V."/>
            <person name="Debuchy R."/>
            <person name="Gladieux P."/>
            <person name="Thoren M.H."/>
            <person name="Johannesson H."/>
        </authorList>
    </citation>
    <scope>NUCLEOTIDE SEQUENCE</scope>
    <source>
        <strain evidence="3">SMH4131-1</strain>
    </source>
</reference>
<evidence type="ECO:0000313" key="3">
    <source>
        <dbReference type="EMBL" id="KAK3328660.1"/>
    </source>
</evidence>
<proteinExistence type="inferred from homology"/>
<comment type="caution">
    <text evidence="3">The sequence shown here is derived from an EMBL/GenBank/DDBJ whole genome shotgun (WGS) entry which is preliminary data.</text>
</comment>
<dbReference type="InterPro" id="IPR044053">
    <property type="entry name" value="AsaB-like"/>
</dbReference>
<gene>
    <name evidence="3" type="ORF">B0T19DRAFT_425113</name>
</gene>
<evidence type="ECO:0000256" key="1">
    <source>
        <dbReference type="ARBA" id="ARBA00023604"/>
    </source>
</evidence>
<dbReference type="NCBIfam" id="NF041278">
    <property type="entry name" value="CmcJ_NvfI_EfuI"/>
    <property type="match status" value="1"/>
</dbReference>
<keyword evidence="4" id="KW-1185">Reference proteome</keyword>
<evidence type="ECO:0000256" key="2">
    <source>
        <dbReference type="SAM" id="MobiDB-lite"/>
    </source>
</evidence>
<protein>
    <recommendedName>
        <fullName evidence="5">7alpha-cephem-methoxylase P8 chain related protein</fullName>
    </recommendedName>
</protein>
<reference evidence="3" key="1">
    <citation type="journal article" date="2023" name="Mol. Phylogenet. Evol.">
        <title>Genome-scale phylogeny and comparative genomics of the fungal order Sordariales.</title>
        <authorList>
            <person name="Hensen N."/>
            <person name="Bonometti L."/>
            <person name="Westerberg I."/>
            <person name="Brannstrom I.O."/>
            <person name="Guillou S."/>
            <person name="Cros-Aarteil S."/>
            <person name="Calhoun S."/>
            <person name="Haridas S."/>
            <person name="Kuo A."/>
            <person name="Mondo S."/>
            <person name="Pangilinan J."/>
            <person name="Riley R."/>
            <person name="LaButti K."/>
            <person name="Andreopoulos B."/>
            <person name="Lipzen A."/>
            <person name="Chen C."/>
            <person name="Yan M."/>
            <person name="Daum C."/>
            <person name="Ng V."/>
            <person name="Clum A."/>
            <person name="Steindorff A."/>
            <person name="Ohm R.A."/>
            <person name="Martin F."/>
            <person name="Silar P."/>
            <person name="Natvig D.O."/>
            <person name="Lalanne C."/>
            <person name="Gautier V."/>
            <person name="Ament-Velasquez S.L."/>
            <person name="Kruys A."/>
            <person name="Hutchinson M.I."/>
            <person name="Powell A.J."/>
            <person name="Barry K."/>
            <person name="Miller A.N."/>
            <person name="Grigoriev I.V."/>
            <person name="Debuchy R."/>
            <person name="Gladieux P."/>
            <person name="Hiltunen Thoren M."/>
            <person name="Johannesson H."/>
        </authorList>
    </citation>
    <scope>NUCLEOTIDE SEQUENCE</scope>
    <source>
        <strain evidence="3">SMH4131-1</strain>
    </source>
</reference>
<accession>A0AAE0IPC0</accession>
<dbReference type="Proteomes" id="UP001286456">
    <property type="component" value="Unassembled WGS sequence"/>
</dbReference>
<organism evidence="3 4">
    <name type="scientific">Cercophora scortea</name>
    <dbReference type="NCBI Taxonomy" id="314031"/>
    <lineage>
        <taxon>Eukaryota</taxon>
        <taxon>Fungi</taxon>
        <taxon>Dikarya</taxon>
        <taxon>Ascomycota</taxon>
        <taxon>Pezizomycotina</taxon>
        <taxon>Sordariomycetes</taxon>
        <taxon>Sordariomycetidae</taxon>
        <taxon>Sordariales</taxon>
        <taxon>Lasiosphaeriaceae</taxon>
        <taxon>Cercophora</taxon>
    </lineage>
</organism>
<evidence type="ECO:0000313" key="4">
    <source>
        <dbReference type="Proteomes" id="UP001286456"/>
    </source>
</evidence>
<dbReference type="EMBL" id="JAUEPO010000003">
    <property type="protein sequence ID" value="KAK3328660.1"/>
    <property type="molecule type" value="Genomic_DNA"/>
</dbReference>
<dbReference type="PANTHER" id="PTHR34598:SF3">
    <property type="entry name" value="OXIDOREDUCTASE AN1597"/>
    <property type="match status" value="1"/>
</dbReference>
<dbReference type="AlphaFoldDB" id="A0AAE0IPC0"/>